<protein>
    <submittedName>
        <fullName evidence="2">Phospho-2-dehydro-3-deoxyheptonate aldolase</fullName>
    </submittedName>
</protein>
<organism evidence="2 3">
    <name type="scientific">Brachyspira hampsonii 30446</name>
    <dbReference type="NCBI Taxonomy" id="1289135"/>
    <lineage>
        <taxon>Bacteria</taxon>
        <taxon>Pseudomonadati</taxon>
        <taxon>Spirochaetota</taxon>
        <taxon>Spirochaetia</taxon>
        <taxon>Brachyspirales</taxon>
        <taxon>Brachyspiraceae</taxon>
        <taxon>Brachyspira</taxon>
    </lineage>
</organism>
<dbReference type="RefSeq" id="WP_008725071.1">
    <property type="nucleotide sequence ID" value="NZ_JH994111.1"/>
</dbReference>
<name>A0A2U4EUX8_9SPIR</name>
<dbReference type="AlphaFoldDB" id="A0A2U4EUX8"/>
<evidence type="ECO:0000313" key="3">
    <source>
        <dbReference type="Proteomes" id="UP000011663"/>
    </source>
</evidence>
<dbReference type="Pfam" id="PF18152">
    <property type="entry name" value="DAHP_snth_FXD"/>
    <property type="match status" value="1"/>
</dbReference>
<evidence type="ECO:0000313" key="2">
    <source>
        <dbReference type="EMBL" id="EKV56455.1"/>
    </source>
</evidence>
<dbReference type="Gene3D" id="3.30.70.1140">
    <property type="entry name" value="Phospho-2-dehydro-3-deoxyheptonate aldolase, domain 1"/>
    <property type="match status" value="1"/>
</dbReference>
<dbReference type="Proteomes" id="UP000011663">
    <property type="component" value="Unassembled WGS sequence"/>
</dbReference>
<sequence>MIVVMKPNAKEEHINNIVERLKEAGLGINKSIGVDYTVIGMV</sequence>
<dbReference type="GeneID" id="66489171"/>
<comment type="caution">
    <text evidence="2">The sequence shown here is derived from an EMBL/GenBank/DDBJ whole genome shotgun (WGS) entry which is preliminary data.</text>
</comment>
<accession>A0A2U4EUX8</accession>
<proteinExistence type="predicted"/>
<dbReference type="EMBL" id="ALNZ01000030">
    <property type="protein sequence ID" value="EKV56455.1"/>
    <property type="molecule type" value="Genomic_DNA"/>
</dbReference>
<dbReference type="STRING" id="1289135.A966_10292"/>
<gene>
    <name evidence="2" type="ORF">A966_10292</name>
</gene>
<feature type="domain" description="DAHP synthase ferredoxin-like" evidence="1">
    <location>
        <begin position="1"/>
        <end position="42"/>
    </location>
</feature>
<dbReference type="InterPro" id="IPR041071">
    <property type="entry name" value="DAHP_snth_FXD"/>
</dbReference>
<evidence type="ECO:0000259" key="1">
    <source>
        <dbReference type="Pfam" id="PF18152"/>
    </source>
</evidence>
<reference evidence="2 3" key="1">
    <citation type="submission" date="2012-07" db="EMBL/GenBank/DDBJ databases">
        <title>Genome sequence of Brachyspira sp. 30446, isolated from a pig with mucohaemorrhagic colitis.</title>
        <authorList>
            <person name="Rubin J.E."/>
            <person name="Fernando C."/>
            <person name="Harding J.C.S."/>
            <person name="Hill J.E."/>
        </authorList>
    </citation>
    <scope>NUCLEOTIDE SEQUENCE [LARGE SCALE GENOMIC DNA]</scope>
    <source>
        <strain evidence="2 3">30446</strain>
    </source>
</reference>